<dbReference type="Proteomes" id="UP000699462">
    <property type="component" value="Unassembled WGS sequence"/>
</dbReference>
<keyword evidence="2" id="KW-0732">Signal</keyword>
<dbReference type="EMBL" id="JTDF01005424">
    <property type="protein sequence ID" value="KAF8566247.1"/>
    <property type="molecule type" value="Genomic_DNA"/>
</dbReference>
<reference evidence="3 4" key="1">
    <citation type="submission" date="2019-07" db="EMBL/GenBank/DDBJ databases">
        <title>Annotation for the trematode Paragonimus westermani.</title>
        <authorList>
            <person name="Choi Y.-J."/>
        </authorList>
    </citation>
    <scope>NUCLEOTIDE SEQUENCE [LARGE SCALE GENOMIC DNA]</scope>
    <source>
        <strain evidence="3">180907_Pwestermani</strain>
    </source>
</reference>
<organism evidence="3 4">
    <name type="scientific">Paragonimus westermani</name>
    <dbReference type="NCBI Taxonomy" id="34504"/>
    <lineage>
        <taxon>Eukaryota</taxon>
        <taxon>Metazoa</taxon>
        <taxon>Spiralia</taxon>
        <taxon>Lophotrochozoa</taxon>
        <taxon>Platyhelminthes</taxon>
        <taxon>Trematoda</taxon>
        <taxon>Digenea</taxon>
        <taxon>Plagiorchiida</taxon>
        <taxon>Troglotremata</taxon>
        <taxon>Troglotrematidae</taxon>
        <taxon>Paragonimus</taxon>
    </lineage>
</organism>
<accession>A0A8T0DHM0</accession>
<name>A0A8T0DHM0_9TREM</name>
<feature type="region of interest" description="Disordered" evidence="1">
    <location>
        <begin position="112"/>
        <end position="145"/>
    </location>
</feature>
<protein>
    <submittedName>
        <fullName evidence="3">Uncharacterized protein</fullName>
    </submittedName>
</protein>
<proteinExistence type="predicted"/>
<feature type="chain" id="PRO_5035849304" evidence="2">
    <location>
        <begin position="31"/>
        <end position="881"/>
    </location>
</feature>
<sequence>MNRNRPRIRLMQSLVSFAVIVSLLSISIDGKPQVKRLGQNEETKLEITCIQNQREYCKDKEVGFKFNDGCRECQCKEDNSYCKTPKCVIQVDVDTDPEEYCAKILEQNTKAGYRDGGQEVTKESGEGGLSNLESSENHASESPEVKVEMVKDELLGSPIEEKLGIKESETIHSKDDGDGLLSTVFGFPQIPKDSLAVHQDLNELPKSPGSSDLLPAGKLEPADLDETQVESRQQDSVKLVTSKPPEPSPNQINSVAFGPDVGMRPGLPVKEPHRQNTFGHAPLEPYKQNGLGPLPMRPPVHVGFDPLALESGKRPAGPGPLPLGMHGKDGPDSILLGPLGEKVIGNLPFELHPPSGLGPLVMEPMQPGQPLAGPLPDIFMNGENRHANFPTLNTREGEKPFDRITDHGPDSPPHYSITGEMSQLPHSPSIGKDGVAPVNNTVQDPQKLLSDQLVTEKSSVNKISNEDQNELLPSWLNENDLKDLLRRDNIKSGGKMKEQSTQNSIDKLISMLGKLFSTKRLNNRNGGYKRPSINKPLTTKPKKDVQRENSKQKKNDIYDVYDQAMFGSPNQSPFRSRLSDSRRTEYHPGFNMHDGSRFQDFSASRPIHRGPPQYRWFGAGPEWNPELVGDRPGRFGPMGDFGHFDAGGGDGFGPALGQGRMDGLYEENGMFHRSGPIDMGERPGAYLGMWPDMHPHGYKEFGWQPDPNGPRVGREGLEGLLGVANQQKTQNITKAVTLKGSDNETADDKMSVGNKILPPGAFLMVAQVLDRARISPLRAVAPTSEIYTSPMHDSLYRNGQYEHYHGSQVTVADLIRRIKLLQREVEQLRFKYQNCESYRQRIRYALQTRIDESHNAAPFNGNFLNTATSLVVGMHLLNQII</sequence>
<feature type="region of interest" description="Disordered" evidence="1">
    <location>
        <begin position="202"/>
        <end position="252"/>
    </location>
</feature>
<keyword evidence="4" id="KW-1185">Reference proteome</keyword>
<feature type="compositionally biased region" description="Basic and acidic residues" evidence="1">
    <location>
        <begin position="135"/>
        <end position="145"/>
    </location>
</feature>
<dbReference type="OrthoDB" id="6262380at2759"/>
<feature type="compositionally biased region" description="Basic and acidic residues" evidence="1">
    <location>
        <begin position="112"/>
        <end position="125"/>
    </location>
</feature>
<dbReference type="AlphaFoldDB" id="A0A8T0DHM0"/>
<evidence type="ECO:0000313" key="4">
    <source>
        <dbReference type="Proteomes" id="UP000699462"/>
    </source>
</evidence>
<feature type="region of interest" description="Disordered" evidence="1">
    <location>
        <begin position="521"/>
        <end position="554"/>
    </location>
</feature>
<feature type="signal peptide" evidence="2">
    <location>
        <begin position="1"/>
        <end position="30"/>
    </location>
</feature>
<comment type="caution">
    <text evidence="3">The sequence shown here is derived from an EMBL/GenBank/DDBJ whole genome shotgun (WGS) entry which is preliminary data.</text>
</comment>
<evidence type="ECO:0000256" key="1">
    <source>
        <dbReference type="SAM" id="MobiDB-lite"/>
    </source>
</evidence>
<gene>
    <name evidence="3" type="ORF">P879_08536</name>
</gene>
<evidence type="ECO:0000313" key="3">
    <source>
        <dbReference type="EMBL" id="KAF8566247.1"/>
    </source>
</evidence>
<feature type="compositionally biased region" description="Basic and acidic residues" evidence="1">
    <location>
        <begin position="541"/>
        <end position="554"/>
    </location>
</feature>
<evidence type="ECO:0000256" key="2">
    <source>
        <dbReference type="SAM" id="SignalP"/>
    </source>
</evidence>